<evidence type="ECO:0000313" key="2">
    <source>
        <dbReference type="Proteomes" id="UP000221837"/>
    </source>
</evidence>
<proteinExistence type="predicted"/>
<sequence length="77" mass="9129">MHKHAKNLSVNDMVKVAKDEYLKVIKIEYFEYSVRIQGFINYGTECEQRSFGYCDVVFLKADEKPSSLFSRIMKYFT</sequence>
<name>A0A1S6UBV9_9CAUD</name>
<gene>
    <name evidence="1" type="ORF">BF_0394</name>
</gene>
<organism evidence="1 2">
    <name type="scientific">Serratia phage BF</name>
    <dbReference type="NCBI Taxonomy" id="1962671"/>
    <lineage>
        <taxon>Viruses</taxon>
        <taxon>Duplodnaviria</taxon>
        <taxon>Heunggongvirae</taxon>
        <taxon>Uroviricota</taxon>
        <taxon>Caudoviricetes</taxon>
        <taxon>Eneladusvirus</taxon>
        <taxon>Eneladusvirus BF</taxon>
    </lineage>
</organism>
<protein>
    <submittedName>
        <fullName evidence="1">Uncharacterized protein</fullName>
    </submittedName>
</protein>
<evidence type="ECO:0000313" key="1">
    <source>
        <dbReference type="EMBL" id="AQW88919.1"/>
    </source>
</evidence>
<accession>A0A1S6UBV9</accession>
<keyword evidence="2" id="KW-1185">Reference proteome</keyword>
<reference evidence="1" key="1">
    <citation type="submission" date="2017-02" db="EMBL/GenBank/DDBJ databases">
        <title>Genome sequence of Serratia marcescens phage BF.</title>
        <authorList>
            <person name="Casey E."/>
            <person name="Fitzgerald B."/>
            <person name="Mahony J."/>
            <person name="Lugli G."/>
            <person name="Ventura M."/>
            <person name="van Sinderen D."/>
        </authorList>
    </citation>
    <scope>NUCLEOTIDE SEQUENCE [LARGE SCALE GENOMIC DNA]</scope>
</reference>
<dbReference type="EMBL" id="KY630187">
    <property type="protein sequence ID" value="AQW88919.1"/>
    <property type="molecule type" value="Genomic_DNA"/>
</dbReference>
<dbReference type="Proteomes" id="UP000221837">
    <property type="component" value="Genome"/>
</dbReference>